<dbReference type="PANTHER" id="PTHR33529:SF7">
    <property type="entry name" value="LIPOPOLYSACCHARIDE EXPORT SYSTEM PERMEASE PROTEIN LPTF"/>
    <property type="match status" value="1"/>
</dbReference>
<evidence type="ECO:0000256" key="6">
    <source>
        <dbReference type="ARBA" id="ARBA00022475"/>
    </source>
</evidence>
<proteinExistence type="inferred from homology"/>
<dbReference type="Proteomes" id="UP000295341">
    <property type="component" value="Unassembled WGS sequence"/>
</dbReference>
<keyword evidence="6" id="KW-1003">Cell membrane</keyword>
<dbReference type="EMBL" id="SOBT01000012">
    <property type="protein sequence ID" value="TDU24149.1"/>
    <property type="molecule type" value="Genomic_DNA"/>
</dbReference>
<comment type="subunit">
    <text evidence="11">Component of the lipopolysaccharide transport and assembly complex. The LptBFG transporter is composed of two ATP-binding proteins (LptB) and two transmembrane proteins (LptF and LptG).</text>
</comment>
<name>A0A4R7NTW0_9GAMM</name>
<sequence length="362" mass="39673">MLRGTLDRYLLRETAAATLAVTLVLLAIMLSARFAKFLGAVATGDLPRNLLAQVVALSSIQYLVLLIPAALLLAVMLTLGRLYKDSEVAAMMGCGVSLGGLYRPFLWLSAVMALITAWLAFDAGPWAGRHVDYISKDARRLVQYTPFEPGRFKSVAGGRAIFYTEQIDPTGEKLTTVFARVQEEKGESILIASEGRQSIDQATGERHVTLYGGLRYAGEPGSADFDVVRFEELETRITPPQFAYTSSKRKLSATSDLMMSDDNEDKAELAWRIAAPVSVFVLGLLAVPLSYLAPRQGRYGKLVLGIVLYLVYSNLLGLGQAWIAKGRVPSVVGLWWVHLLFAGAALWMIARRQGWTLRRTGA</sequence>
<evidence type="ECO:0000256" key="12">
    <source>
        <dbReference type="SAM" id="Phobius"/>
    </source>
</evidence>
<feature type="transmembrane region" description="Helical" evidence="12">
    <location>
        <begin position="330"/>
        <end position="350"/>
    </location>
</feature>
<comment type="function">
    <text evidence="1">Part of the ABC transporter complex LptBFG involved in the translocation of lipopolysaccharide (LPS) from the inner membrane to the outer membrane.</text>
</comment>
<feature type="transmembrane region" description="Helical" evidence="12">
    <location>
        <begin position="101"/>
        <end position="121"/>
    </location>
</feature>
<comment type="similarity">
    <text evidence="3">Belongs to the LptF/LptG family.</text>
</comment>
<dbReference type="GO" id="GO:0055085">
    <property type="term" value="P:transmembrane transport"/>
    <property type="evidence" value="ECO:0007669"/>
    <property type="project" value="InterPro"/>
</dbReference>
<evidence type="ECO:0000256" key="2">
    <source>
        <dbReference type="ARBA" id="ARBA00004429"/>
    </source>
</evidence>
<keyword evidence="8 12" id="KW-0812">Transmembrane</keyword>
<evidence type="ECO:0000256" key="9">
    <source>
        <dbReference type="ARBA" id="ARBA00022989"/>
    </source>
</evidence>
<reference evidence="13 14" key="1">
    <citation type="submission" date="2019-03" db="EMBL/GenBank/DDBJ databases">
        <title>Genomic Encyclopedia of Type Strains, Phase IV (KMG-IV): sequencing the most valuable type-strain genomes for metagenomic binning, comparative biology and taxonomic classification.</title>
        <authorList>
            <person name="Goeker M."/>
        </authorList>
    </citation>
    <scope>NUCLEOTIDE SEQUENCE [LARGE SCALE GENOMIC DNA]</scope>
    <source>
        <strain evidence="13 14">DSM 26377</strain>
    </source>
</reference>
<dbReference type="RefSeq" id="WP_133883573.1">
    <property type="nucleotide sequence ID" value="NZ_MWIN01000003.1"/>
</dbReference>
<dbReference type="NCBIfam" id="TIGR04407">
    <property type="entry name" value="LptF_YjgP"/>
    <property type="match status" value="1"/>
</dbReference>
<dbReference type="AlphaFoldDB" id="A0A4R7NTW0"/>
<evidence type="ECO:0000256" key="1">
    <source>
        <dbReference type="ARBA" id="ARBA00002265"/>
    </source>
</evidence>
<evidence type="ECO:0000256" key="10">
    <source>
        <dbReference type="ARBA" id="ARBA00023136"/>
    </source>
</evidence>
<evidence type="ECO:0000256" key="4">
    <source>
        <dbReference type="ARBA" id="ARBA00014213"/>
    </source>
</evidence>
<evidence type="ECO:0000256" key="7">
    <source>
        <dbReference type="ARBA" id="ARBA00022519"/>
    </source>
</evidence>
<keyword evidence="10 12" id="KW-0472">Membrane</keyword>
<comment type="subcellular location">
    <subcellularLocation>
        <location evidence="2">Cell inner membrane</location>
        <topology evidence="2">Multi-pass membrane protein</topology>
    </subcellularLocation>
</comment>
<evidence type="ECO:0000256" key="8">
    <source>
        <dbReference type="ARBA" id="ARBA00022692"/>
    </source>
</evidence>
<keyword evidence="9 12" id="KW-1133">Transmembrane helix</keyword>
<dbReference type="InterPro" id="IPR005495">
    <property type="entry name" value="LptG/LptF_permease"/>
</dbReference>
<dbReference type="Pfam" id="PF03739">
    <property type="entry name" value="LptF_LptG"/>
    <property type="match status" value="1"/>
</dbReference>
<evidence type="ECO:0000256" key="5">
    <source>
        <dbReference type="ARBA" id="ARBA00022448"/>
    </source>
</evidence>
<dbReference type="PANTHER" id="PTHR33529">
    <property type="entry name" value="SLR0882 PROTEIN-RELATED"/>
    <property type="match status" value="1"/>
</dbReference>
<dbReference type="GO" id="GO:0015920">
    <property type="term" value="P:lipopolysaccharide transport"/>
    <property type="evidence" value="ECO:0007669"/>
    <property type="project" value="TreeGrafter"/>
</dbReference>
<dbReference type="OrthoDB" id="9778062at2"/>
<evidence type="ECO:0000256" key="3">
    <source>
        <dbReference type="ARBA" id="ARBA00007725"/>
    </source>
</evidence>
<feature type="transmembrane region" description="Helical" evidence="12">
    <location>
        <begin position="59"/>
        <end position="80"/>
    </location>
</feature>
<evidence type="ECO:0000256" key="11">
    <source>
        <dbReference type="ARBA" id="ARBA00026081"/>
    </source>
</evidence>
<evidence type="ECO:0000313" key="14">
    <source>
        <dbReference type="Proteomes" id="UP000295341"/>
    </source>
</evidence>
<feature type="transmembrane region" description="Helical" evidence="12">
    <location>
        <begin position="302"/>
        <end position="324"/>
    </location>
</feature>
<keyword evidence="14" id="KW-1185">Reference proteome</keyword>
<protein>
    <recommendedName>
        <fullName evidence="4">Lipopolysaccharide export system permease protein LptF</fullName>
    </recommendedName>
</protein>
<dbReference type="GO" id="GO:0043190">
    <property type="term" value="C:ATP-binding cassette (ABC) transporter complex"/>
    <property type="evidence" value="ECO:0007669"/>
    <property type="project" value="InterPro"/>
</dbReference>
<feature type="transmembrane region" description="Helical" evidence="12">
    <location>
        <begin position="269"/>
        <end position="290"/>
    </location>
</feature>
<accession>A0A4R7NTW0</accession>
<keyword evidence="7" id="KW-0997">Cell inner membrane</keyword>
<gene>
    <name evidence="13" type="ORF">DFR24_4412</name>
</gene>
<comment type="caution">
    <text evidence="13">The sequence shown here is derived from an EMBL/GenBank/DDBJ whole genome shotgun (WGS) entry which is preliminary data.</text>
</comment>
<dbReference type="InterPro" id="IPR030922">
    <property type="entry name" value="LptF"/>
</dbReference>
<organism evidence="13 14">
    <name type="scientific">Panacagrimonas perspica</name>
    <dbReference type="NCBI Taxonomy" id="381431"/>
    <lineage>
        <taxon>Bacteria</taxon>
        <taxon>Pseudomonadati</taxon>
        <taxon>Pseudomonadota</taxon>
        <taxon>Gammaproteobacteria</taxon>
        <taxon>Nevskiales</taxon>
        <taxon>Nevskiaceae</taxon>
        <taxon>Panacagrimonas</taxon>
    </lineage>
</organism>
<evidence type="ECO:0000313" key="13">
    <source>
        <dbReference type="EMBL" id="TDU24149.1"/>
    </source>
</evidence>
<keyword evidence="5" id="KW-0813">Transport</keyword>